<dbReference type="InterPro" id="IPR027417">
    <property type="entry name" value="P-loop_NTPase"/>
</dbReference>
<reference evidence="7 8" key="2">
    <citation type="journal article" date="2010" name="Stand. Genomic Sci.">
        <title>Complete genome sequence of Gordonia bronchialis type strain (3410).</title>
        <authorList>
            <person name="Ivanova N."/>
            <person name="Sikorski J."/>
            <person name="Jando M."/>
            <person name="Lapidus A."/>
            <person name="Nolan M."/>
            <person name="Lucas S."/>
            <person name="Del Rio T.G."/>
            <person name="Tice H."/>
            <person name="Copeland A."/>
            <person name="Cheng J.F."/>
            <person name="Chen F."/>
            <person name="Bruce D."/>
            <person name="Goodwin L."/>
            <person name="Pitluck S."/>
            <person name="Mavromatis K."/>
            <person name="Ovchinnikova G."/>
            <person name="Pati A."/>
            <person name="Chen A."/>
            <person name="Palaniappan K."/>
            <person name="Land M."/>
            <person name="Hauser L."/>
            <person name="Chang Y.J."/>
            <person name="Jeffries C.D."/>
            <person name="Chain P."/>
            <person name="Saunders E."/>
            <person name="Han C."/>
            <person name="Detter J.C."/>
            <person name="Brettin T."/>
            <person name="Rohde M."/>
            <person name="Goker M."/>
            <person name="Bristow J."/>
            <person name="Eisen J.A."/>
            <person name="Markowitz V."/>
            <person name="Hugenholtz P."/>
            <person name="Klenk H.P."/>
            <person name="Kyrpides N.C."/>
        </authorList>
    </citation>
    <scope>NUCLEOTIDE SEQUENCE [LARGE SCALE GENOMIC DNA]</scope>
    <source>
        <strain evidence="8">ATCC 25592 / DSM 43247 / BCRC 13721 / JCM 3198 / KCTC 3076 / NBRC 16047 / NCTC 10667</strain>
    </source>
</reference>
<dbReference type="STRING" id="526226.Gbro_0751"/>
<keyword evidence="3" id="KW-0547">Nucleotide-binding</keyword>
<feature type="region of interest" description="Disordered" evidence="5">
    <location>
        <begin position="230"/>
        <end position="251"/>
    </location>
</feature>
<dbReference type="InterPro" id="IPR003593">
    <property type="entry name" value="AAA+_ATPase"/>
</dbReference>
<dbReference type="PROSITE" id="PS00211">
    <property type="entry name" value="ABC_TRANSPORTER_1"/>
    <property type="match status" value="1"/>
</dbReference>
<evidence type="ECO:0000313" key="7">
    <source>
        <dbReference type="EMBL" id="ACY20067.1"/>
    </source>
</evidence>
<evidence type="ECO:0000256" key="3">
    <source>
        <dbReference type="ARBA" id="ARBA00022741"/>
    </source>
</evidence>
<accession>D0L2U2</accession>
<dbReference type="AlphaFoldDB" id="D0L2U2"/>
<evidence type="ECO:0000259" key="6">
    <source>
        <dbReference type="PROSITE" id="PS50893"/>
    </source>
</evidence>
<comment type="similarity">
    <text evidence="1">Belongs to the ABC transporter superfamily.</text>
</comment>
<dbReference type="eggNOG" id="COG1131">
    <property type="taxonomic scope" value="Bacteria"/>
</dbReference>
<dbReference type="SMART" id="SM00382">
    <property type="entry name" value="AAA"/>
    <property type="match status" value="1"/>
</dbReference>
<protein>
    <submittedName>
        <fullName evidence="7">ABC transporter related protein</fullName>
    </submittedName>
</protein>
<dbReference type="InterPro" id="IPR017871">
    <property type="entry name" value="ABC_transporter-like_CS"/>
</dbReference>
<dbReference type="KEGG" id="gbr:Gbro_0751"/>
<dbReference type="Pfam" id="PF00005">
    <property type="entry name" value="ABC_tran"/>
    <property type="match status" value="1"/>
</dbReference>
<dbReference type="InterPro" id="IPR003439">
    <property type="entry name" value="ABC_transporter-like_ATP-bd"/>
</dbReference>
<feature type="domain" description="ABC transporter" evidence="6">
    <location>
        <begin position="2"/>
        <end position="227"/>
    </location>
</feature>
<dbReference type="PANTHER" id="PTHR43335:SF4">
    <property type="entry name" value="ABC TRANSPORTER, ATP-BINDING PROTEIN"/>
    <property type="match status" value="1"/>
</dbReference>
<keyword evidence="2" id="KW-0813">Transport</keyword>
<name>D0L2U2_GORB4</name>
<evidence type="ECO:0000256" key="4">
    <source>
        <dbReference type="ARBA" id="ARBA00022840"/>
    </source>
</evidence>
<dbReference type="EMBL" id="CP001802">
    <property type="protein sequence ID" value="ACY20067.1"/>
    <property type="molecule type" value="Genomic_DNA"/>
</dbReference>
<reference evidence="8" key="1">
    <citation type="submission" date="2009-10" db="EMBL/GenBank/DDBJ databases">
        <title>The complete chromosome of Gordonia bronchialis DSM 43247.</title>
        <authorList>
            <consortium name="US DOE Joint Genome Institute (JGI-PGF)"/>
            <person name="Lucas S."/>
            <person name="Copeland A."/>
            <person name="Lapidus A."/>
            <person name="Glavina del Rio T."/>
            <person name="Dalin E."/>
            <person name="Tice H."/>
            <person name="Bruce D."/>
            <person name="Goodwin L."/>
            <person name="Pitluck S."/>
            <person name="Kyrpides N."/>
            <person name="Mavromatis K."/>
            <person name="Ivanova N."/>
            <person name="Ovchinnikova G."/>
            <person name="Saunders E."/>
            <person name="Brettin T."/>
            <person name="Detter J.C."/>
            <person name="Han C."/>
            <person name="Larimer F."/>
            <person name="Land M."/>
            <person name="Hauser L."/>
            <person name="Markowitz V."/>
            <person name="Cheng J.-F."/>
            <person name="Hugenholtz P."/>
            <person name="Woyke T."/>
            <person name="Wu D."/>
            <person name="Jando M."/>
            <person name="Schneider S."/>
            <person name="Goeker M."/>
            <person name="Klenk H.-P."/>
            <person name="Eisen J.A."/>
        </authorList>
    </citation>
    <scope>NUCLEOTIDE SEQUENCE [LARGE SCALE GENOMIC DNA]</scope>
    <source>
        <strain evidence="8">ATCC 25592 / DSM 43247 / BCRC 13721 / JCM 3198 / KCTC 3076 / NBRC 16047 / NCTC 10667</strain>
    </source>
</reference>
<evidence type="ECO:0000256" key="5">
    <source>
        <dbReference type="SAM" id="MobiDB-lite"/>
    </source>
</evidence>
<dbReference type="GO" id="GO:0005524">
    <property type="term" value="F:ATP binding"/>
    <property type="evidence" value="ECO:0007669"/>
    <property type="project" value="UniProtKB-KW"/>
</dbReference>
<dbReference type="PROSITE" id="PS50893">
    <property type="entry name" value="ABC_TRANSPORTER_2"/>
    <property type="match status" value="1"/>
</dbReference>
<organism evidence="7 8">
    <name type="scientific">Gordonia bronchialis (strain ATCC 25592 / DSM 43247 / BCRC 13721 / JCM 3198 / KCTC 3076 / NBRC 16047 / NCTC 10667)</name>
    <name type="common">Rhodococcus bronchialis</name>
    <dbReference type="NCBI Taxonomy" id="526226"/>
    <lineage>
        <taxon>Bacteria</taxon>
        <taxon>Bacillati</taxon>
        <taxon>Actinomycetota</taxon>
        <taxon>Actinomycetes</taxon>
        <taxon>Mycobacteriales</taxon>
        <taxon>Gordoniaceae</taxon>
        <taxon>Gordonia</taxon>
    </lineage>
</organism>
<dbReference type="HOGENOM" id="CLU_000604_1_2_11"/>
<dbReference type="GO" id="GO:0016887">
    <property type="term" value="F:ATP hydrolysis activity"/>
    <property type="evidence" value="ECO:0007669"/>
    <property type="project" value="InterPro"/>
</dbReference>
<sequence length="251" mass="26847">MITVDGLSVRLGGQQILDEVSTAVAPGQLVYLLGRNGAGKSTLLRTICGITRPRTGTVLVNDRPLARAPRPLTEVGIHLGTDAFHPGHTARRHLRWLADAGGVDRRRVDDLLDQVGLADARSRRVTDLSLGMKQRLGLAGALLGDASTILLDEPLNGLDIDGIRWLRGLLRDLADEGRSLLIASHLMDEVGRTGDRVIVLDGGRVVADTTVEEFVVGHHTLEDAYIATVTRDDQTADQGEGNPARSGDGPT</sequence>
<evidence type="ECO:0000313" key="8">
    <source>
        <dbReference type="Proteomes" id="UP000001219"/>
    </source>
</evidence>
<evidence type="ECO:0000256" key="1">
    <source>
        <dbReference type="ARBA" id="ARBA00005417"/>
    </source>
</evidence>
<gene>
    <name evidence="7" type="ordered locus">Gbro_0751</name>
</gene>
<keyword evidence="8" id="KW-1185">Reference proteome</keyword>
<dbReference type="Proteomes" id="UP000001219">
    <property type="component" value="Chromosome"/>
</dbReference>
<dbReference type="SUPFAM" id="SSF52540">
    <property type="entry name" value="P-loop containing nucleoside triphosphate hydrolases"/>
    <property type="match status" value="1"/>
</dbReference>
<dbReference type="OrthoDB" id="9804819at2"/>
<proteinExistence type="inferred from homology"/>
<keyword evidence="4" id="KW-0067">ATP-binding</keyword>
<dbReference type="PANTHER" id="PTHR43335">
    <property type="entry name" value="ABC TRANSPORTER, ATP-BINDING PROTEIN"/>
    <property type="match status" value="1"/>
</dbReference>
<dbReference type="RefSeq" id="WP_012832649.1">
    <property type="nucleotide sequence ID" value="NC_013441.1"/>
</dbReference>
<evidence type="ECO:0000256" key="2">
    <source>
        <dbReference type="ARBA" id="ARBA00022448"/>
    </source>
</evidence>
<dbReference type="Gene3D" id="3.40.50.300">
    <property type="entry name" value="P-loop containing nucleotide triphosphate hydrolases"/>
    <property type="match status" value="1"/>
</dbReference>